<dbReference type="Proteomes" id="UP000499080">
    <property type="component" value="Unassembled WGS sequence"/>
</dbReference>
<dbReference type="EMBL" id="BGPR01272270">
    <property type="protein sequence ID" value="GBN01618.1"/>
    <property type="molecule type" value="Genomic_DNA"/>
</dbReference>
<evidence type="ECO:0000256" key="1">
    <source>
        <dbReference type="SAM" id="MobiDB-lite"/>
    </source>
</evidence>
<name>A0A4Y2KJ32_ARAVE</name>
<gene>
    <name evidence="4" type="ORF">AVEN_112163_1</name>
    <name evidence="2" type="ORF">AVEN_237063_1</name>
    <name evidence="3" type="ORF">AVEN_91437_1</name>
</gene>
<feature type="region of interest" description="Disordered" evidence="1">
    <location>
        <begin position="97"/>
        <end position="119"/>
    </location>
</feature>
<reference evidence="3 5" key="1">
    <citation type="journal article" date="2019" name="Sci. Rep.">
        <title>Orb-weaving spider Araneus ventricosus genome elucidates the spidroin gene catalogue.</title>
        <authorList>
            <person name="Kono N."/>
            <person name="Nakamura H."/>
            <person name="Ohtoshi R."/>
            <person name="Moran D.A.P."/>
            <person name="Shinohara A."/>
            <person name="Yoshida Y."/>
            <person name="Fujiwara M."/>
            <person name="Mori M."/>
            <person name="Tomita M."/>
            <person name="Arakawa K."/>
        </authorList>
    </citation>
    <scope>NUCLEOTIDE SEQUENCE [LARGE SCALE GENOMIC DNA]</scope>
</reference>
<accession>A0A4Y2KJ32</accession>
<proteinExistence type="predicted"/>
<sequence length="119" mass="13473">MQEAHMHGVSSVKYGFEPRAIQTRSDMSRKEHRYYFKGDTGTFDKNKHGFIHILNIDGTRAMWMLSIHLNFKGSVTQSNCKLASAGGVEDKYVVPAGRKPATHSRQIQKQNGYKLSKSD</sequence>
<keyword evidence="5" id="KW-1185">Reference proteome</keyword>
<evidence type="ECO:0000313" key="3">
    <source>
        <dbReference type="EMBL" id="GBN01766.1"/>
    </source>
</evidence>
<feature type="compositionally biased region" description="Polar residues" evidence="1">
    <location>
        <begin position="103"/>
        <end position="113"/>
    </location>
</feature>
<dbReference type="EMBL" id="BGPR01272325">
    <property type="protein sequence ID" value="GBN01775.1"/>
    <property type="molecule type" value="Genomic_DNA"/>
</dbReference>
<dbReference type="EMBL" id="BGPR01272321">
    <property type="protein sequence ID" value="GBN01766.1"/>
    <property type="molecule type" value="Genomic_DNA"/>
</dbReference>
<comment type="caution">
    <text evidence="3">The sequence shown here is derived from an EMBL/GenBank/DDBJ whole genome shotgun (WGS) entry which is preliminary data.</text>
</comment>
<dbReference type="AlphaFoldDB" id="A0A4Y2KJ32"/>
<protein>
    <submittedName>
        <fullName evidence="3">Uncharacterized protein</fullName>
    </submittedName>
</protein>
<organism evidence="3 5">
    <name type="scientific">Araneus ventricosus</name>
    <name type="common">Orbweaver spider</name>
    <name type="synonym">Epeira ventricosa</name>
    <dbReference type="NCBI Taxonomy" id="182803"/>
    <lineage>
        <taxon>Eukaryota</taxon>
        <taxon>Metazoa</taxon>
        <taxon>Ecdysozoa</taxon>
        <taxon>Arthropoda</taxon>
        <taxon>Chelicerata</taxon>
        <taxon>Arachnida</taxon>
        <taxon>Araneae</taxon>
        <taxon>Araneomorphae</taxon>
        <taxon>Entelegynae</taxon>
        <taxon>Araneoidea</taxon>
        <taxon>Araneidae</taxon>
        <taxon>Araneus</taxon>
    </lineage>
</organism>
<evidence type="ECO:0000313" key="2">
    <source>
        <dbReference type="EMBL" id="GBN01618.1"/>
    </source>
</evidence>
<evidence type="ECO:0000313" key="5">
    <source>
        <dbReference type="Proteomes" id="UP000499080"/>
    </source>
</evidence>
<evidence type="ECO:0000313" key="4">
    <source>
        <dbReference type="EMBL" id="GBN01775.1"/>
    </source>
</evidence>